<comment type="function">
    <text evidence="3 4">Participates actively in the response to hyperosmotic and heat shock by preventing the aggregation of stress-denatured proteins, in association with DnaK and GrpE. It is the nucleotide exchange factor for DnaK and may function as a thermosensor. Unfolded proteins bind initially to DnaJ; upon interaction with the DnaJ-bound protein, DnaK hydrolyzes its bound ATP, resulting in the formation of a stable complex. GrpE releases ADP from DnaK; ATP binding to DnaK triggers the release of the substrate protein, thus completing the reaction cycle. Several rounds of ATP-dependent interactions between DnaJ, DnaK and GrpE are required for fully efficient folding.</text>
</comment>
<comment type="similarity">
    <text evidence="1 3 5">Belongs to the GrpE family.</text>
</comment>
<keyword evidence="2 3" id="KW-0143">Chaperone</keyword>
<gene>
    <name evidence="3" type="primary">grpE</name>
    <name evidence="7" type="ORF">ACFQHR_13250</name>
</gene>
<dbReference type="RefSeq" id="WP_239693341.1">
    <property type="nucleotide sequence ID" value="NZ_JBHSYQ010000006.1"/>
</dbReference>
<evidence type="ECO:0000256" key="2">
    <source>
        <dbReference type="ARBA" id="ARBA00023186"/>
    </source>
</evidence>
<protein>
    <recommendedName>
        <fullName evidence="3 4">Protein GrpE</fullName>
    </recommendedName>
    <alternativeName>
        <fullName evidence="3">HSP-70 cofactor</fullName>
    </alternativeName>
</protein>
<dbReference type="PRINTS" id="PR00773">
    <property type="entry name" value="GRPEPROTEIN"/>
</dbReference>
<dbReference type="InterPro" id="IPR000740">
    <property type="entry name" value="GrpE"/>
</dbReference>
<dbReference type="InterPro" id="IPR013805">
    <property type="entry name" value="GrpE_CC"/>
</dbReference>
<evidence type="ECO:0000313" key="8">
    <source>
        <dbReference type="Proteomes" id="UP001596405"/>
    </source>
</evidence>
<keyword evidence="3 4" id="KW-0346">Stress response</keyword>
<dbReference type="PROSITE" id="PS01071">
    <property type="entry name" value="GRPE"/>
    <property type="match status" value="1"/>
</dbReference>
<feature type="region of interest" description="Disordered" evidence="6">
    <location>
        <begin position="29"/>
        <end position="80"/>
    </location>
</feature>
<evidence type="ECO:0000313" key="7">
    <source>
        <dbReference type="EMBL" id="MFC6998598.1"/>
    </source>
</evidence>
<name>A0ABW2DQ06_9BACT</name>
<dbReference type="Gene3D" id="2.30.22.10">
    <property type="entry name" value="Head domain of nucleotide exchange factor GrpE"/>
    <property type="match status" value="1"/>
</dbReference>
<comment type="caution">
    <text evidence="7">The sequence shown here is derived from an EMBL/GenBank/DDBJ whole genome shotgun (WGS) entry which is preliminary data.</text>
</comment>
<accession>A0ABW2DQ06</accession>
<dbReference type="InterPro" id="IPR009012">
    <property type="entry name" value="GrpE_head"/>
</dbReference>
<dbReference type="CDD" id="cd00446">
    <property type="entry name" value="GrpE"/>
    <property type="match status" value="1"/>
</dbReference>
<dbReference type="PANTHER" id="PTHR21237:SF23">
    <property type="entry name" value="GRPE PROTEIN HOMOLOG, MITOCHONDRIAL"/>
    <property type="match status" value="1"/>
</dbReference>
<dbReference type="Proteomes" id="UP001596405">
    <property type="component" value="Unassembled WGS sequence"/>
</dbReference>
<evidence type="ECO:0000256" key="3">
    <source>
        <dbReference type="HAMAP-Rule" id="MF_01151"/>
    </source>
</evidence>
<comment type="subunit">
    <text evidence="3">Homodimer.</text>
</comment>
<evidence type="ECO:0000256" key="6">
    <source>
        <dbReference type="SAM" id="MobiDB-lite"/>
    </source>
</evidence>
<reference evidence="8" key="1">
    <citation type="journal article" date="2019" name="Int. J. Syst. Evol. Microbiol.">
        <title>The Global Catalogue of Microorganisms (GCM) 10K type strain sequencing project: providing services to taxonomists for standard genome sequencing and annotation.</title>
        <authorList>
            <consortium name="The Broad Institute Genomics Platform"/>
            <consortium name="The Broad Institute Genome Sequencing Center for Infectious Disease"/>
            <person name="Wu L."/>
            <person name="Ma J."/>
        </authorList>
    </citation>
    <scope>NUCLEOTIDE SEQUENCE [LARGE SCALE GENOMIC DNA]</scope>
    <source>
        <strain evidence="8">CGMCC 4.7393</strain>
    </source>
</reference>
<dbReference type="PANTHER" id="PTHR21237">
    <property type="entry name" value="GRPE PROTEIN"/>
    <property type="match status" value="1"/>
</dbReference>
<dbReference type="SUPFAM" id="SSF51064">
    <property type="entry name" value="Head domain of nucleotide exchange factor GrpE"/>
    <property type="match status" value="1"/>
</dbReference>
<organism evidence="7 8">
    <name type="scientific">Rufibacter roseus</name>
    <dbReference type="NCBI Taxonomy" id="1567108"/>
    <lineage>
        <taxon>Bacteria</taxon>
        <taxon>Pseudomonadati</taxon>
        <taxon>Bacteroidota</taxon>
        <taxon>Cytophagia</taxon>
        <taxon>Cytophagales</taxon>
        <taxon>Hymenobacteraceae</taxon>
        <taxon>Rufibacter</taxon>
    </lineage>
</organism>
<dbReference type="Gene3D" id="3.90.20.20">
    <property type="match status" value="1"/>
</dbReference>
<keyword evidence="8" id="KW-1185">Reference proteome</keyword>
<evidence type="ECO:0000256" key="5">
    <source>
        <dbReference type="RuleBase" id="RU004478"/>
    </source>
</evidence>
<evidence type="ECO:0000256" key="1">
    <source>
        <dbReference type="ARBA" id="ARBA00009054"/>
    </source>
</evidence>
<dbReference type="EMBL" id="JBHSYQ010000006">
    <property type="protein sequence ID" value="MFC6998598.1"/>
    <property type="molecule type" value="Genomic_DNA"/>
</dbReference>
<feature type="compositionally biased region" description="Low complexity" evidence="6">
    <location>
        <begin position="45"/>
        <end position="58"/>
    </location>
</feature>
<comment type="subcellular location">
    <subcellularLocation>
        <location evidence="3">Cytoplasm</location>
    </subcellularLocation>
</comment>
<dbReference type="Pfam" id="PF01025">
    <property type="entry name" value="GrpE"/>
    <property type="match status" value="1"/>
</dbReference>
<dbReference type="HAMAP" id="MF_01151">
    <property type="entry name" value="GrpE"/>
    <property type="match status" value="1"/>
</dbReference>
<dbReference type="SUPFAM" id="SSF58014">
    <property type="entry name" value="Coiled-coil domain of nucleotide exchange factor GrpE"/>
    <property type="match status" value="1"/>
</dbReference>
<keyword evidence="3" id="KW-0963">Cytoplasm</keyword>
<proteinExistence type="inferred from homology"/>
<evidence type="ECO:0000256" key="4">
    <source>
        <dbReference type="RuleBase" id="RU000639"/>
    </source>
</evidence>
<sequence length="221" mass="24712">MPVWHKNTFGKIVAHQGYAILEEINLQGDMTTSKEQNPQEEENIQPENNAEATENTEATAEESAEQTSETEAAEGDKTAAELDELRDKYLRLQAEFDNFRRRTSKERLELFKTANQELMVALIPVLDDLERAQTAMKDAQDVEAVKAGVELVFSKFQGLLGQKGLKPMEAVGQPFDADIHEAITQIPAPSEEMKGKVIDQVEKGYYLNDKVVRFAKVVIGA</sequence>